<feature type="region of interest" description="Disordered" evidence="3">
    <location>
        <begin position="89"/>
        <end position="117"/>
    </location>
</feature>
<evidence type="ECO:0000313" key="6">
    <source>
        <dbReference type="EMBL" id="MFF8278249.1"/>
    </source>
</evidence>
<gene>
    <name evidence="6" type="ORF">ACF05T_19410</name>
</gene>
<evidence type="ECO:0000256" key="1">
    <source>
        <dbReference type="ARBA" id="ARBA00023015"/>
    </source>
</evidence>
<dbReference type="Pfam" id="PF13490">
    <property type="entry name" value="zf-HC2"/>
    <property type="match status" value="1"/>
</dbReference>
<dbReference type="InterPro" id="IPR027383">
    <property type="entry name" value="Znf_put"/>
</dbReference>
<proteinExistence type="predicted"/>
<feature type="transmembrane region" description="Helical" evidence="4">
    <location>
        <begin position="141"/>
        <end position="162"/>
    </location>
</feature>
<keyword evidence="4" id="KW-0472">Membrane</keyword>
<feature type="domain" description="Putative zinc-finger" evidence="5">
    <location>
        <begin position="6"/>
        <end position="35"/>
    </location>
</feature>
<dbReference type="Gene3D" id="1.10.10.1320">
    <property type="entry name" value="Anti-sigma factor, zinc-finger domain"/>
    <property type="match status" value="1"/>
</dbReference>
<sequence length="299" mass="30972">MTTPHDAAGAYVLGVLDAADAAAFEAHLAGCDVCAAHVEEFAGMEPMLAMLAEGPALAPDPRSTGTAPGLYAVDPAAPLDPYADEAFDAFAPRPPAPARSAPPARPPEPAVAAVSPGPGPELLDRLIDEVGARRARSRRRAFALVAAAAVLVVGGPAVAVVATSGGEKENRAVEPHPTSPAEDAFFHHMQEKIGATDPVTKVSATVGMEKKGWGTHTVLELKNVKGPLKCRLVAVSKTGDEEVVTSWAVPKWGYGIPGATQESARNPLYVHGGAAMDRGDIDHFEVRTFDGTSLVEVDA</sequence>
<evidence type="ECO:0000256" key="2">
    <source>
        <dbReference type="ARBA" id="ARBA00023163"/>
    </source>
</evidence>
<dbReference type="RefSeq" id="WP_391935405.1">
    <property type="nucleotide sequence ID" value="NZ_JBIBSM010000009.1"/>
</dbReference>
<evidence type="ECO:0000256" key="4">
    <source>
        <dbReference type="SAM" id="Phobius"/>
    </source>
</evidence>
<keyword evidence="4" id="KW-1133">Transmembrane helix</keyword>
<dbReference type="Proteomes" id="UP001603013">
    <property type="component" value="Unassembled WGS sequence"/>
</dbReference>
<dbReference type="InterPro" id="IPR041916">
    <property type="entry name" value="Anti_sigma_zinc_sf"/>
</dbReference>
<keyword evidence="1" id="KW-0805">Transcription regulation</keyword>
<dbReference type="EMBL" id="JBIBSM010000009">
    <property type="protein sequence ID" value="MFF8278249.1"/>
    <property type="molecule type" value="Genomic_DNA"/>
</dbReference>
<organism evidence="6 7">
    <name type="scientific">Streptomyces lateritius</name>
    <dbReference type="NCBI Taxonomy" id="67313"/>
    <lineage>
        <taxon>Bacteria</taxon>
        <taxon>Bacillati</taxon>
        <taxon>Actinomycetota</taxon>
        <taxon>Actinomycetes</taxon>
        <taxon>Kitasatosporales</taxon>
        <taxon>Streptomycetaceae</taxon>
        <taxon>Streptomyces</taxon>
    </lineage>
</organism>
<protein>
    <submittedName>
        <fullName evidence="6">Anti-sigma factor family protein</fullName>
    </submittedName>
</protein>
<keyword evidence="7" id="KW-1185">Reference proteome</keyword>
<accession>A0ABW6YEH3</accession>
<reference evidence="6 7" key="1">
    <citation type="submission" date="2024-10" db="EMBL/GenBank/DDBJ databases">
        <title>The Natural Products Discovery Center: Release of the First 8490 Sequenced Strains for Exploring Actinobacteria Biosynthetic Diversity.</title>
        <authorList>
            <person name="Kalkreuter E."/>
            <person name="Kautsar S.A."/>
            <person name="Yang D."/>
            <person name="Bader C.D."/>
            <person name="Teijaro C.N."/>
            <person name="Fluegel L."/>
            <person name="Davis C.M."/>
            <person name="Simpson J.R."/>
            <person name="Lauterbach L."/>
            <person name="Steele A.D."/>
            <person name="Gui C."/>
            <person name="Meng S."/>
            <person name="Li G."/>
            <person name="Viehrig K."/>
            <person name="Ye F."/>
            <person name="Su P."/>
            <person name="Kiefer A.F."/>
            <person name="Nichols A."/>
            <person name="Cepeda A.J."/>
            <person name="Yan W."/>
            <person name="Fan B."/>
            <person name="Jiang Y."/>
            <person name="Adhikari A."/>
            <person name="Zheng C.-J."/>
            <person name="Schuster L."/>
            <person name="Cowan T.M."/>
            <person name="Smanski M.J."/>
            <person name="Chevrette M.G."/>
            <person name="De Carvalho L.P.S."/>
            <person name="Shen B."/>
        </authorList>
    </citation>
    <scope>NUCLEOTIDE SEQUENCE [LARGE SCALE GENOMIC DNA]</scope>
    <source>
        <strain evidence="6 7">NPDC015755</strain>
    </source>
</reference>
<keyword evidence="2" id="KW-0804">Transcription</keyword>
<evidence type="ECO:0000313" key="7">
    <source>
        <dbReference type="Proteomes" id="UP001603013"/>
    </source>
</evidence>
<evidence type="ECO:0000259" key="5">
    <source>
        <dbReference type="Pfam" id="PF13490"/>
    </source>
</evidence>
<comment type="caution">
    <text evidence="6">The sequence shown here is derived from an EMBL/GenBank/DDBJ whole genome shotgun (WGS) entry which is preliminary data.</text>
</comment>
<name>A0ABW6YEH3_9ACTN</name>
<evidence type="ECO:0000256" key="3">
    <source>
        <dbReference type="SAM" id="MobiDB-lite"/>
    </source>
</evidence>
<keyword evidence="4" id="KW-0812">Transmembrane</keyword>